<keyword evidence="3" id="KW-1185">Reference proteome</keyword>
<evidence type="ECO:0000259" key="1">
    <source>
        <dbReference type="Pfam" id="PF24698"/>
    </source>
</evidence>
<evidence type="ECO:0000313" key="3">
    <source>
        <dbReference type="Proteomes" id="UP000287239"/>
    </source>
</evidence>
<dbReference type="Proteomes" id="UP000287239">
    <property type="component" value="Unassembled WGS sequence"/>
</dbReference>
<sequence>MAKYPKSQREKKYDTVTRYLTHNGGSQVTLTFTQFDELLFPKSGLPDSARKTLDWWANDYKYPEKGAYGWLNANYEMVHVNLEKEYVVFNRLLKSTLFD</sequence>
<organism evidence="2 3">
    <name type="scientific">Vagococcus salmoninarum</name>
    <dbReference type="NCBI Taxonomy" id="2739"/>
    <lineage>
        <taxon>Bacteria</taxon>
        <taxon>Bacillati</taxon>
        <taxon>Bacillota</taxon>
        <taxon>Bacilli</taxon>
        <taxon>Lactobacillales</taxon>
        <taxon>Enterococcaceae</taxon>
        <taxon>Vagococcus</taxon>
    </lineage>
</organism>
<name>A0A429ZDF4_9ENTE</name>
<proteinExistence type="predicted"/>
<evidence type="ECO:0000313" key="2">
    <source>
        <dbReference type="EMBL" id="RST91720.1"/>
    </source>
</evidence>
<accession>A0A429ZDF4</accession>
<dbReference type="InterPro" id="IPR056079">
    <property type="entry name" value="DUF7662"/>
</dbReference>
<dbReference type="AlphaFoldDB" id="A0A429ZDF4"/>
<reference evidence="2 3" key="1">
    <citation type="submission" date="2017-05" db="EMBL/GenBank/DDBJ databases">
        <title>Vagococcus spp. assemblies.</title>
        <authorList>
            <person name="Gulvik C.A."/>
        </authorList>
    </citation>
    <scope>NUCLEOTIDE SEQUENCE [LARGE SCALE GENOMIC DNA]</scope>
    <source>
        <strain evidence="2 3">NCFB 2777</strain>
    </source>
</reference>
<feature type="domain" description="DUF7662" evidence="1">
    <location>
        <begin position="13"/>
        <end position="90"/>
    </location>
</feature>
<gene>
    <name evidence="2" type="ORF">CBF35_13860</name>
</gene>
<dbReference type="OrthoDB" id="2199697at2"/>
<dbReference type="GeneID" id="98569430"/>
<dbReference type="Pfam" id="PF24698">
    <property type="entry name" value="DUF7662"/>
    <property type="match status" value="1"/>
</dbReference>
<dbReference type="EMBL" id="NGJU01000027">
    <property type="protein sequence ID" value="RST91720.1"/>
    <property type="molecule type" value="Genomic_DNA"/>
</dbReference>
<dbReference type="RefSeq" id="WP_126782172.1">
    <property type="nucleotide sequence ID" value="NZ_CAUQJP010000037.1"/>
</dbReference>
<protein>
    <recommendedName>
        <fullName evidence="1">DUF7662 domain-containing protein</fullName>
    </recommendedName>
</protein>
<comment type="caution">
    <text evidence="2">The sequence shown here is derived from an EMBL/GenBank/DDBJ whole genome shotgun (WGS) entry which is preliminary data.</text>
</comment>